<dbReference type="KEGG" id="olu:OSTLU_33099"/>
<accession>A4S1H2</accession>
<reference evidence="1 2" key="1">
    <citation type="journal article" date="2007" name="Proc. Natl. Acad. Sci. U.S.A.">
        <title>The tiny eukaryote Ostreococcus provides genomic insights into the paradox of plankton speciation.</title>
        <authorList>
            <person name="Palenik B."/>
            <person name="Grimwood J."/>
            <person name="Aerts A."/>
            <person name="Rouze P."/>
            <person name="Salamov A."/>
            <person name="Putnam N."/>
            <person name="Dupont C."/>
            <person name="Jorgensen R."/>
            <person name="Derelle E."/>
            <person name="Rombauts S."/>
            <person name="Zhou K."/>
            <person name="Otillar R."/>
            <person name="Merchant S.S."/>
            <person name="Podell S."/>
            <person name="Gaasterland T."/>
            <person name="Napoli C."/>
            <person name="Gendler K."/>
            <person name="Manuell A."/>
            <person name="Tai V."/>
            <person name="Vallon O."/>
            <person name="Piganeau G."/>
            <person name="Jancek S."/>
            <person name="Heijde M."/>
            <person name="Jabbari K."/>
            <person name="Bowler C."/>
            <person name="Lohr M."/>
            <person name="Robbens S."/>
            <person name="Werner G."/>
            <person name="Dubchak I."/>
            <person name="Pazour G.J."/>
            <person name="Ren Q."/>
            <person name="Paulsen I."/>
            <person name="Delwiche C."/>
            <person name="Schmutz J."/>
            <person name="Rokhsar D."/>
            <person name="Van de Peer Y."/>
            <person name="Moreau H."/>
            <person name="Grigoriev I.V."/>
        </authorList>
    </citation>
    <scope>NUCLEOTIDE SEQUENCE [LARGE SCALE GENOMIC DNA]</scope>
    <source>
        <strain evidence="1 2">CCE9901</strain>
    </source>
</reference>
<dbReference type="OMA" id="CERRMAP"/>
<dbReference type="Proteomes" id="UP000001568">
    <property type="component" value="Chromosome 8"/>
</dbReference>
<protein>
    <submittedName>
        <fullName evidence="1">Uncharacterized protein</fullName>
    </submittedName>
</protein>
<evidence type="ECO:0000313" key="1">
    <source>
        <dbReference type="EMBL" id="ABO97659.1"/>
    </source>
</evidence>
<proteinExistence type="predicted"/>
<dbReference type="Gramene" id="ABO97659">
    <property type="protein sequence ID" value="ABO97659"/>
    <property type="gene ID" value="OSTLU_33099"/>
</dbReference>
<dbReference type="AlphaFoldDB" id="A4S1H2"/>
<dbReference type="HOGENOM" id="CLU_365791_0_0_1"/>
<dbReference type="GeneID" id="5003251"/>
<sequence>MMISGVHASTTIVALQSLRSLSYDDEGVAIEAAMGPLFDAIEQREGLGDAVSALDTVVVPGLRRVLRRPSKGEKDSREHVFAVLFSVWCAKLIGGDGEPIQETIDPFCRRAKWSLPTPMFAELITVLEMKDLFYNAMLHASDRAKETMTKALFTSETRTEVIEQLTVIFSTSGYTPTARKTQSRTTDDEPTVSVDVICSSPLVAEPSQVEKFLRDLLACTEPKTAKEKLVSRFPKDDVLEIISTVLCSDEFHLFRNMLITQQDFDSKVIERDVIVALNRITASASTSVTNRMKLNLANDLLWPILIAPDLVYRRLIHTAVAHSSQGAIIIETFRLVPSFVKVKRCGNSPACLLVAFVDLLRDFPNDFANIKAMDSIEYICEAFFGSNSGKMHLLELQDGLLFIVLPMLTAVQLSSPATGPFHGAHFALRILKLITMNEGQVDVRVIERTFPEGVLLALARVIEWSRKQRMTSTQILATSLAREISKGLLESIAKISPSKEMAIALRLADEVAASVIEWDSRLAIEPVMRLGRMERISSPRPPSLDSKDMTSITVDILKLYRSNANANDRMLLELLRTFQDFQDCESDLSKFRQSLLVACVAVLPNTSGPEFDRISRIGLPKLLEMRRITAAGIPVSAVVLDVLSHATVFAIRESPQRAFTICRHFTQLTSTLTSDAKETFISDTDSEVIVRSAFMCVCNILDALSCASRFPESHSCEVLLMSSALVGLKILSSSKILKSWALVQVKSLSKSCKSRVQLLSALV</sequence>
<dbReference type="EMBL" id="CP000588">
    <property type="protein sequence ID" value="ABO97659.1"/>
    <property type="molecule type" value="Genomic_DNA"/>
</dbReference>
<keyword evidence="2" id="KW-1185">Reference proteome</keyword>
<evidence type="ECO:0000313" key="2">
    <source>
        <dbReference type="Proteomes" id="UP000001568"/>
    </source>
</evidence>
<gene>
    <name evidence="1" type="ORF">OSTLU_33099</name>
</gene>
<name>A4S1H2_OSTLU</name>
<dbReference type="RefSeq" id="XP_001419366.1">
    <property type="nucleotide sequence ID" value="XM_001419329.1"/>
</dbReference>
<organism evidence="1 2">
    <name type="scientific">Ostreococcus lucimarinus (strain CCE9901)</name>
    <dbReference type="NCBI Taxonomy" id="436017"/>
    <lineage>
        <taxon>Eukaryota</taxon>
        <taxon>Viridiplantae</taxon>
        <taxon>Chlorophyta</taxon>
        <taxon>Mamiellophyceae</taxon>
        <taxon>Mamiellales</taxon>
        <taxon>Bathycoccaceae</taxon>
        <taxon>Ostreococcus</taxon>
    </lineage>
</organism>
<dbReference type="OrthoDB" id="10477428at2759"/>